<sequence>MGIAAKEFEGVNMVHQKILRRWSAVPQSGDFVWIRYAGNVSYGQLVHCMPELNMFTVRPDDGGLTRLVTRGIEDILPFTYEHSPLSPPGDDEWDVDLHPCAATLIVSSSSGELAPCYSGCVDAPTSLRSPLFIDAGDELSLHRISADDGTSGGPPPSFSGFLSTSPFSFTLSPTTGQSDSGEVGYQQASEELTHRAYNQTGTLHYPVTPHSTTVSSPSGLPHGFWDSEETEELPSTTTASFPVIAADCTDECQTSTSLETCSSSDGACTDSLSAASAVVASAIEVIRQWIDSFSNCQQQPTTTHTQEAILHGLNEAIAALLLPLTSEHHVNDVSQISSAAKHSQSFTNQQPSPTLVAPVQRVDALTAALLSPTPPHEPDVVYKHSRLKTDLCSTFISSTSTWPPMASFDSCSDNGVTSSNQSMFIENRTTALPNQLVNRRSTSASLPIRASSPISMPAAGSGTLRNMLGTVPDPSNSEENLISCLLDPESVAPNPPSASHNSYPSLQVPLALRALSQLCSGHHDPLCIGLTELLQRLSSILLSLAELPVHSQTTGITDGDKSASTHTPKLLSVGTQSDRCDSPSSVQSQTVSMQLSKIVLCAPDSGLLPSCSTIDSVASHSLRGHSFSAPSEQIMQLTTELQKPVRSTTARDAQTFTNRPSPMVVKDVHSRSYADQSHRHPSMPRKQRTISETVTGNTIVYGSSVSTTNSTSYGGRSEIRKCRRIYGIEHRDQWCNQCRWKKACRRFPDIPPASVTLSKSSNEPRTFSSSLPVNEAQPEGSAQYSGDSFTDVVSTTSLTTSSSAPFAL</sequence>
<dbReference type="GO" id="GO:0005634">
    <property type="term" value="C:nucleus"/>
    <property type="evidence" value="ECO:0007669"/>
    <property type="project" value="UniProtKB-SubCell"/>
</dbReference>
<evidence type="ECO:0000256" key="8">
    <source>
        <dbReference type="ARBA" id="ARBA00023242"/>
    </source>
</evidence>
<dbReference type="Proteomes" id="UP000822476">
    <property type="component" value="Unassembled WGS sequence"/>
</dbReference>
<dbReference type="PANTHER" id="PTHR13006:SF9">
    <property type="entry name" value="GLUCOSE TRANSPORTER 4 ENHANCER FACTOR, ISOFORM G"/>
    <property type="match status" value="1"/>
</dbReference>
<keyword evidence="8" id="KW-0539">Nucleus</keyword>
<evidence type="ECO:0000256" key="7">
    <source>
        <dbReference type="ARBA" id="ARBA00023163"/>
    </source>
</evidence>
<keyword evidence="2" id="KW-0479">Metal-binding</keyword>
<evidence type="ECO:0000313" key="11">
    <source>
        <dbReference type="Proteomes" id="UP000822476"/>
    </source>
</evidence>
<protein>
    <recommendedName>
        <fullName evidence="12">Zinc finger protein 395</fullName>
    </recommendedName>
</protein>
<keyword evidence="6" id="KW-0238">DNA-binding</keyword>
<evidence type="ECO:0000256" key="3">
    <source>
        <dbReference type="ARBA" id="ARBA00022771"/>
    </source>
</evidence>
<evidence type="ECO:0000313" key="10">
    <source>
        <dbReference type="EMBL" id="KAF7256487.1"/>
    </source>
</evidence>
<dbReference type="GO" id="GO:0006357">
    <property type="term" value="P:regulation of transcription by RNA polymerase II"/>
    <property type="evidence" value="ECO:0007669"/>
    <property type="project" value="TreeGrafter"/>
</dbReference>
<evidence type="ECO:0000256" key="2">
    <source>
        <dbReference type="ARBA" id="ARBA00022723"/>
    </source>
</evidence>
<dbReference type="GO" id="GO:0000978">
    <property type="term" value="F:RNA polymerase II cis-regulatory region sequence-specific DNA binding"/>
    <property type="evidence" value="ECO:0007669"/>
    <property type="project" value="TreeGrafter"/>
</dbReference>
<evidence type="ECO:0000256" key="9">
    <source>
        <dbReference type="SAM" id="MobiDB-lite"/>
    </source>
</evidence>
<comment type="subcellular location">
    <subcellularLocation>
        <location evidence="1">Nucleus</location>
    </subcellularLocation>
</comment>
<keyword evidence="7" id="KW-0804">Transcription</keyword>
<dbReference type="InterPro" id="IPR052253">
    <property type="entry name" value="CR1/CR2-DNA-binding_regulator"/>
</dbReference>
<dbReference type="PANTHER" id="PTHR13006">
    <property type="entry name" value="PAPILLOMAVIRUS REGULATORY FACTOR PRF-1"/>
    <property type="match status" value="1"/>
</dbReference>
<evidence type="ECO:0000256" key="4">
    <source>
        <dbReference type="ARBA" id="ARBA00022833"/>
    </source>
</evidence>
<evidence type="ECO:0008006" key="12">
    <source>
        <dbReference type="Google" id="ProtNLM"/>
    </source>
</evidence>
<keyword evidence="11" id="KW-1185">Reference proteome</keyword>
<dbReference type="GO" id="GO:0008270">
    <property type="term" value="F:zinc ion binding"/>
    <property type="evidence" value="ECO:0007669"/>
    <property type="project" value="UniProtKB-KW"/>
</dbReference>
<organism evidence="10 11">
    <name type="scientific">Paragonimus skrjabini miyazakii</name>
    <dbReference type="NCBI Taxonomy" id="59628"/>
    <lineage>
        <taxon>Eukaryota</taxon>
        <taxon>Metazoa</taxon>
        <taxon>Spiralia</taxon>
        <taxon>Lophotrochozoa</taxon>
        <taxon>Platyhelminthes</taxon>
        <taxon>Trematoda</taxon>
        <taxon>Digenea</taxon>
        <taxon>Plagiorchiida</taxon>
        <taxon>Troglotremata</taxon>
        <taxon>Troglotrematidae</taxon>
        <taxon>Paragonimus</taxon>
    </lineage>
</organism>
<evidence type="ECO:0000256" key="6">
    <source>
        <dbReference type="ARBA" id="ARBA00023125"/>
    </source>
</evidence>
<evidence type="ECO:0000256" key="1">
    <source>
        <dbReference type="ARBA" id="ARBA00004123"/>
    </source>
</evidence>
<dbReference type="OrthoDB" id="6256123at2759"/>
<reference evidence="10" key="1">
    <citation type="submission" date="2019-07" db="EMBL/GenBank/DDBJ databases">
        <title>Annotation for the trematode Paragonimus miyazaki's.</title>
        <authorList>
            <person name="Choi Y.-J."/>
        </authorList>
    </citation>
    <scope>NUCLEOTIDE SEQUENCE</scope>
    <source>
        <strain evidence="10">Japan</strain>
    </source>
</reference>
<dbReference type="SMART" id="SM01366">
    <property type="entry name" value="c-clamp"/>
    <property type="match status" value="1"/>
</dbReference>
<proteinExistence type="predicted"/>
<comment type="caution">
    <text evidence="10">The sequence shown here is derived from an EMBL/GenBank/DDBJ whole genome shotgun (WGS) entry which is preliminary data.</text>
</comment>
<gene>
    <name evidence="10" type="ORF">EG68_04108</name>
</gene>
<keyword evidence="4" id="KW-0862">Zinc</keyword>
<dbReference type="AlphaFoldDB" id="A0A8S9Z007"/>
<feature type="compositionally biased region" description="Polar residues" evidence="9">
    <location>
        <begin position="755"/>
        <end position="772"/>
    </location>
</feature>
<dbReference type="EMBL" id="JTDE01003084">
    <property type="protein sequence ID" value="KAF7256487.1"/>
    <property type="molecule type" value="Genomic_DNA"/>
</dbReference>
<dbReference type="GO" id="GO:0003700">
    <property type="term" value="F:DNA-binding transcription factor activity"/>
    <property type="evidence" value="ECO:0007669"/>
    <property type="project" value="TreeGrafter"/>
</dbReference>
<keyword evidence="5" id="KW-0805">Transcription regulation</keyword>
<feature type="region of interest" description="Disordered" evidence="9">
    <location>
        <begin position="751"/>
        <end position="787"/>
    </location>
</feature>
<evidence type="ECO:0000256" key="5">
    <source>
        <dbReference type="ARBA" id="ARBA00023015"/>
    </source>
</evidence>
<name>A0A8S9Z007_9TREM</name>
<accession>A0A8S9Z007</accession>
<keyword evidence="3" id="KW-0863">Zinc-finger</keyword>